<feature type="region of interest" description="Disordered" evidence="1">
    <location>
        <begin position="973"/>
        <end position="1015"/>
    </location>
</feature>
<dbReference type="Pfam" id="PF00855">
    <property type="entry name" value="PWWP"/>
    <property type="match status" value="1"/>
</dbReference>
<evidence type="ECO:0000259" key="2">
    <source>
        <dbReference type="PROSITE" id="PS50812"/>
    </source>
</evidence>
<feature type="compositionally biased region" description="Basic residues" evidence="1">
    <location>
        <begin position="1048"/>
        <end position="1057"/>
    </location>
</feature>
<protein>
    <recommendedName>
        <fullName evidence="2">PWWP domain-containing protein</fullName>
    </recommendedName>
</protein>
<dbReference type="InterPro" id="IPR035441">
    <property type="entry name" value="TFIIS/LEDGF_dom_sf"/>
</dbReference>
<feature type="compositionally biased region" description="Low complexity" evidence="1">
    <location>
        <begin position="491"/>
        <end position="511"/>
    </location>
</feature>
<dbReference type="InterPro" id="IPR000313">
    <property type="entry name" value="PWWP_dom"/>
</dbReference>
<feature type="compositionally biased region" description="Low complexity" evidence="1">
    <location>
        <begin position="358"/>
        <end position="378"/>
    </location>
</feature>
<dbReference type="PANTHER" id="PTHR12550:SF70">
    <property type="entry name" value="JIL-1 ANCHORING AND STABILIZING PROTEIN, ISOFORM A"/>
    <property type="match status" value="1"/>
</dbReference>
<dbReference type="SUPFAM" id="SSF63748">
    <property type="entry name" value="Tudor/PWWP/MBT"/>
    <property type="match status" value="1"/>
</dbReference>
<feature type="region of interest" description="Disordered" evidence="1">
    <location>
        <begin position="468"/>
        <end position="727"/>
    </location>
</feature>
<feature type="compositionally biased region" description="Basic residues" evidence="1">
    <location>
        <begin position="639"/>
        <end position="656"/>
    </location>
</feature>
<feature type="compositionally biased region" description="Polar residues" evidence="1">
    <location>
        <begin position="212"/>
        <end position="236"/>
    </location>
</feature>
<dbReference type="SUPFAM" id="SSF140576">
    <property type="entry name" value="HIV integrase-binding domain"/>
    <property type="match status" value="1"/>
</dbReference>
<organism evidence="3">
    <name type="scientific">Schistocephalus solidus</name>
    <name type="common">Tapeworm</name>
    <dbReference type="NCBI Taxonomy" id="70667"/>
    <lineage>
        <taxon>Eukaryota</taxon>
        <taxon>Metazoa</taxon>
        <taxon>Spiralia</taxon>
        <taxon>Lophotrochozoa</taxon>
        <taxon>Platyhelminthes</taxon>
        <taxon>Cestoda</taxon>
        <taxon>Eucestoda</taxon>
        <taxon>Diphyllobothriidea</taxon>
        <taxon>Diphyllobothriidae</taxon>
        <taxon>Schistocephalus</taxon>
    </lineage>
</organism>
<feature type="compositionally biased region" description="Polar residues" evidence="1">
    <location>
        <begin position="617"/>
        <end position="629"/>
    </location>
</feature>
<feature type="region of interest" description="Disordered" evidence="1">
    <location>
        <begin position="1030"/>
        <end position="1080"/>
    </location>
</feature>
<dbReference type="PROSITE" id="PS50812">
    <property type="entry name" value="PWWP"/>
    <property type="match status" value="1"/>
</dbReference>
<evidence type="ECO:0000256" key="1">
    <source>
        <dbReference type="SAM" id="MobiDB-lite"/>
    </source>
</evidence>
<dbReference type="AlphaFoldDB" id="A0A0X3PPF2"/>
<reference evidence="3" key="1">
    <citation type="submission" date="2016-01" db="EMBL/GenBank/DDBJ databases">
        <title>Reference transcriptome for the parasite Schistocephalus solidus: insights into the molecular evolution of parasitism.</title>
        <authorList>
            <person name="Hebert F.O."/>
            <person name="Grambauer S."/>
            <person name="Barber I."/>
            <person name="Landry C.R."/>
            <person name="Aubin-Horth N."/>
        </authorList>
    </citation>
    <scope>NUCLEOTIDE SEQUENCE</scope>
</reference>
<dbReference type="CDD" id="cd05834">
    <property type="entry name" value="PWWP_HRP"/>
    <property type="match status" value="1"/>
</dbReference>
<feature type="compositionally biased region" description="Basic residues" evidence="1">
    <location>
        <begin position="309"/>
        <end position="324"/>
    </location>
</feature>
<proteinExistence type="predicted"/>
<feature type="compositionally biased region" description="Polar residues" evidence="1">
    <location>
        <begin position="142"/>
        <end position="159"/>
    </location>
</feature>
<feature type="compositionally biased region" description="Polar residues" evidence="1">
    <location>
        <begin position="1002"/>
        <end position="1015"/>
    </location>
</feature>
<accession>A0A0X3PPF2</accession>
<feature type="compositionally biased region" description="Polar residues" evidence="1">
    <location>
        <begin position="570"/>
        <end position="594"/>
    </location>
</feature>
<feature type="region of interest" description="Disordered" evidence="1">
    <location>
        <begin position="924"/>
        <end position="943"/>
    </location>
</feature>
<feature type="compositionally biased region" description="Basic and acidic residues" evidence="1">
    <location>
        <begin position="393"/>
        <end position="406"/>
    </location>
</feature>
<dbReference type="Gene3D" id="1.20.930.10">
    <property type="entry name" value="Conserved domain common to transcription factors TFIIS, elongin A, CRSP70"/>
    <property type="match status" value="1"/>
</dbReference>
<sequence length="1194" mass="129485">RAPQRFTPKMSYQPGDKVFAKMKGFSNWPARVNPLPPHVHVPKGKLPIFFYGTHQVSFIHNKAVFPFEKYREKWGKPKANHHFMSAMEEIVSNPDILLLGKDPDAMDFLLSVYPNVGAEPKQSRVISQPSPSSVLSPRSVEDNSMGNKETKSGKVSSPCVTKGSDNDTDLSPSGASDDDDSYPLKTKGKKKRIGASSQPSSKRPTARRQPTKEISSVRSMSKNGTKRSAQQNSCPLVSSGPKRRRQASSSTVDDAEEKASLSSISSINDDEEDPLASWQKADAARRNEIEAKLQELEKRRQREEEKAIRQAKKHISKSKQHNLRKYADRRSTSPRPTSSQSADPVKSETETEGITAHPVSSPPASSVTSDSESTVQQSRESREARRMAKRLMKKEAKREAKKADKQKAKRLAKALKKQQQMQQLAKQEEHENIVKDEYTRLNTVLEDEVTAASDNTLEVSVDNTTTCTPVVKNGGEAPAIQVKAIPRDFDSSPTERSPNSSSPLANSPHSATSCGSSKHRRLSYSRSPELMSSHLAPAEEAARAHVSPSFLADEHSNYLPLPHRPPTPLSSPAESDNQATPTAITPFLQSQKQPSPALDQNKPSGKSLVIKTPPSPTDVQSPILSTTPYDESDNGIGSGHRRHRDQLSSHRKRRLIKFSSASSQSEEEENRSSDEDIEKHPPQPRHHGKLFRTDGHIGNDGSGGATETREHSQRTVNGSMERKRVSTPDCLQQLRNLNRQLKASLLRGHDDHANALAIFDQICAVPATLVQLTQASDLTDCVKKCRRYKLSAEVRDKAQQVLAHFQSIQAAASPEEVQQAVAIVAERVKQAKILQASNAPMNQDENSQGSPAVVATSNVSQAQGNTGTPAADAAPRPISPTRYWEEKRASIKAELDERANSVLSMIRATDERVAAASTISATSPAGFKRPSYSYDPPVSTTSVDAGMEDDATVISRVDEIASYFEANAWLSRRSTNSSKAPRGKHSVSGGAATPPPPPPPLTQLTASMSAPSQSDADLDLDTRIRRMIDSSGNSLAVPPHPKDGQSVARHHQRHHVRNGSVSSPLPPPPPPPPPLSSLRSQSLLPAIDTTQEQPKSRISALPADLLAKRELIVSKVAAKRAADRVAAAAAGAIGGVLSSKQTLSASTGVMIESLSKIPLPPSPPVTGKTAAVTGNMALANGDDDDSDIYDLLGV</sequence>
<name>A0A0X3PPF2_SCHSO</name>
<feature type="region of interest" description="Disordered" evidence="1">
    <location>
        <begin position="119"/>
        <end position="282"/>
    </location>
</feature>
<dbReference type="PANTHER" id="PTHR12550">
    <property type="entry name" value="HEPATOMA-DERIVED GROWTH FACTOR-RELATED"/>
    <property type="match status" value="1"/>
</dbReference>
<dbReference type="InterPro" id="IPR036218">
    <property type="entry name" value="HIVI-bd_sf"/>
</dbReference>
<feature type="compositionally biased region" description="Low complexity" evidence="1">
    <location>
        <begin position="125"/>
        <end position="138"/>
    </location>
</feature>
<feature type="domain" description="PWWP" evidence="2">
    <location>
        <begin position="14"/>
        <end position="70"/>
    </location>
</feature>
<feature type="region of interest" description="Disordered" evidence="1">
    <location>
        <begin position="297"/>
        <end position="407"/>
    </location>
</feature>
<dbReference type="Gene3D" id="2.30.30.140">
    <property type="match status" value="1"/>
</dbReference>
<feature type="non-terminal residue" evidence="3">
    <location>
        <position position="1"/>
    </location>
</feature>
<feature type="compositionally biased region" description="Basic and acidic residues" evidence="1">
    <location>
        <begin position="297"/>
        <end position="308"/>
    </location>
</feature>
<evidence type="ECO:0000313" key="3">
    <source>
        <dbReference type="EMBL" id="JAP49096.1"/>
    </source>
</evidence>
<dbReference type="EMBL" id="GEEE01014129">
    <property type="protein sequence ID" value="JAP49096.1"/>
    <property type="molecule type" value="Transcribed_RNA"/>
</dbReference>
<dbReference type="SMART" id="SM00293">
    <property type="entry name" value="PWWP"/>
    <property type="match status" value="1"/>
</dbReference>
<feature type="compositionally biased region" description="Pro residues" evidence="1">
    <location>
        <begin position="1064"/>
        <end position="1075"/>
    </location>
</feature>
<gene>
    <name evidence="3" type="ORF">TR105104</name>
</gene>
<feature type="compositionally biased region" description="Basic and acidic residues" evidence="1">
    <location>
        <begin position="670"/>
        <end position="681"/>
    </location>
</feature>